<organism evidence="1 2">
    <name type="scientific">Peiella sedimenti</name>
    <dbReference type="NCBI Taxonomy" id="3061083"/>
    <lineage>
        <taxon>Bacteria</taxon>
        <taxon>Pseudomonadati</taxon>
        <taxon>Pseudomonadota</taxon>
        <taxon>Alphaproteobacteria</taxon>
        <taxon>Caulobacterales</taxon>
        <taxon>Caulobacteraceae</taxon>
        <taxon>Peiella</taxon>
    </lineage>
</organism>
<proteinExistence type="predicted"/>
<evidence type="ECO:0000313" key="1">
    <source>
        <dbReference type="EMBL" id="MDO1559801.1"/>
    </source>
</evidence>
<dbReference type="RefSeq" id="WP_302110233.1">
    <property type="nucleotide sequence ID" value="NZ_JAUKTR010000004.1"/>
</dbReference>
<dbReference type="Proteomes" id="UP001169063">
    <property type="component" value="Unassembled WGS sequence"/>
</dbReference>
<protein>
    <submittedName>
        <fullName evidence="1">Uncharacterized protein</fullName>
    </submittedName>
</protein>
<name>A0ABT8SN63_9CAUL</name>
<reference evidence="1" key="1">
    <citation type="submission" date="2023-07" db="EMBL/GenBank/DDBJ databases">
        <title>Brevundimonas soil sp. nov., isolated from the soil of chemical plant.</title>
        <authorList>
            <person name="Wu N."/>
        </authorList>
    </citation>
    <scope>NUCLEOTIDE SEQUENCE</scope>
    <source>
        <strain evidence="1">XZ-24</strain>
    </source>
</reference>
<accession>A0ABT8SN63</accession>
<dbReference type="EMBL" id="JAUKTR010000004">
    <property type="protein sequence ID" value="MDO1559801.1"/>
    <property type="molecule type" value="Genomic_DNA"/>
</dbReference>
<gene>
    <name evidence="1" type="ORF">Q0812_10225</name>
</gene>
<sequence length="100" mass="11310">MHIAVTPEPRLEGPLTILEFEAPKAVMEEIVEWLDEAAGRYELERVSAPAGTCKSPHEILTRLFEGVHRYRLSLPSLPIAVMFKLRWSEWVTAVEAAPLD</sequence>
<comment type="caution">
    <text evidence="1">The sequence shown here is derived from an EMBL/GenBank/DDBJ whole genome shotgun (WGS) entry which is preliminary data.</text>
</comment>
<keyword evidence="2" id="KW-1185">Reference proteome</keyword>
<evidence type="ECO:0000313" key="2">
    <source>
        <dbReference type="Proteomes" id="UP001169063"/>
    </source>
</evidence>